<comment type="caution">
    <text evidence="1">The sequence shown here is derived from an EMBL/GenBank/DDBJ whole genome shotgun (WGS) entry which is preliminary data.</text>
</comment>
<sequence>MLRTDILAGESIQTSVPILMVAQAIRPIQVRPYYWCVFKRGTIGIDECFR</sequence>
<proteinExistence type="predicted"/>
<dbReference type="EMBL" id="QLMK01000001">
    <property type="protein sequence ID" value="RAK34288.1"/>
    <property type="molecule type" value="Genomic_DNA"/>
</dbReference>
<dbReference type="AlphaFoldDB" id="A0A364K006"/>
<organism evidence="1 2">
    <name type="scientific">Falsochrobactrum ovis</name>
    <dbReference type="NCBI Taxonomy" id="1293442"/>
    <lineage>
        <taxon>Bacteria</taxon>
        <taxon>Pseudomonadati</taxon>
        <taxon>Pseudomonadota</taxon>
        <taxon>Alphaproteobacteria</taxon>
        <taxon>Hyphomicrobiales</taxon>
        <taxon>Brucellaceae</taxon>
        <taxon>Falsochrobactrum</taxon>
    </lineage>
</organism>
<dbReference type="Proteomes" id="UP000249453">
    <property type="component" value="Unassembled WGS sequence"/>
</dbReference>
<accession>A0A364K006</accession>
<gene>
    <name evidence="1" type="ORF">C7374_101622</name>
</gene>
<protein>
    <submittedName>
        <fullName evidence="1">Uncharacterized protein</fullName>
    </submittedName>
</protein>
<reference evidence="1 2" key="1">
    <citation type="submission" date="2018-06" db="EMBL/GenBank/DDBJ databases">
        <title>Genomic Encyclopedia of Type Strains, Phase IV (KMG-IV): sequencing the most valuable type-strain genomes for metagenomic binning, comparative biology and taxonomic classification.</title>
        <authorList>
            <person name="Goeker M."/>
        </authorList>
    </citation>
    <scope>NUCLEOTIDE SEQUENCE [LARGE SCALE GENOMIC DNA]</scope>
    <source>
        <strain evidence="1 2">DSM 26720</strain>
    </source>
</reference>
<evidence type="ECO:0000313" key="1">
    <source>
        <dbReference type="EMBL" id="RAK34288.1"/>
    </source>
</evidence>
<evidence type="ECO:0000313" key="2">
    <source>
        <dbReference type="Proteomes" id="UP000249453"/>
    </source>
</evidence>
<keyword evidence="2" id="KW-1185">Reference proteome</keyword>
<name>A0A364K006_9HYPH</name>